<reference evidence="1 2" key="1">
    <citation type="submission" date="2019-08" db="EMBL/GenBank/DDBJ databases">
        <title>In-depth cultivation of the pig gut microbiome towards novel bacterial diversity and tailored functional studies.</title>
        <authorList>
            <person name="Wylensek D."/>
            <person name="Hitch T.C.A."/>
            <person name="Clavel T."/>
        </authorList>
    </citation>
    <scope>NUCLEOTIDE SEQUENCE [LARGE SCALE GENOMIC DNA]</scope>
    <source>
        <strain evidence="1 2">WCA-MUC-591-APC-4B</strain>
    </source>
</reference>
<sequence>MLLESENKKSRHVLIAEGTGSRGESLVRAFTDRGATTAFFCRDRYKEALELSRETGALNIKCNVFNRNSMEFAADVVKEFMEDRLDTLVCNILPELNREQPAEDWSKDRESIMKNLDAVGFYLQTMLPLMGEGGSVIVLLQSGDSDWETSEPMSLAENMLQSALKGMIQSLARSLRDKRIRVNGLLLSNREEAEPKLGGTVRFLASRDAEGITGQLVQI</sequence>
<organism evidence="1 2">
    <name type="scientific">Mogibacterium kristiansenii</name>
    <dbReference type="NCBI Taxonomy" id="2606708"/>
    <lineage>
        <taxon>Bacteria</taxon>
        <taxon>Bacillati</taxon>
        <taxon>Bacillota</taxon>
        <taxon>Clostridia</taxon>
        <taxon>Peptostreptococcales</taxon>
        <taxon>Anaerovoracaceae</taxon>
        <taxon>Mogibacterium</taxon>
    </lineage>
</organism>
<dbReference type="InterPro" id="IPR036291">
    <property type="entry name" value="NAD(P)-bd_dom_sf"/>
</dbReference>
<dbReference type="AlphaFoldDB" id="A0A6N7XI18"/>
<dbReference type="SUPFAM" id="SSF51735">
    <property type="entry name" value="NAD(P)-binding Rossmann-fold domains"/>
    <property type="match status" value="1"/>
</dbReference>
<protein>
    <submittedName>
        <fullName evidence="1">SDR family oxidoreductase</fullName>
    </submittedName>
</protein>
<gene>
    <name evidence="1" type="ORF">FYJ65_04280</name>
</gene>
<evidence type="ECO:0000313" key="2">
    <source>
        <dbReference type="Proteomes" id="UP000469424"/>
    </source>
</evidence>
<dbReference type="RefSeq" id="WP_154554130.1">
    <property type="nucleotide sequence ID" value="NZ_JAQXUZ010000014.1"/>
</dbReference>
<dbReference type="Gene3D" id="3.40.50.720">
    <property type="entry name" value="NAD(P)-binding Rossmann-like Domain"/>
    <property type="match status" value="1"/>
</dbReference>
<dbReference type="Pfam" id="PF13561">
    <property type="entry name" value="adh_short_C2"/>
    <property type="match status" value="1"/>
</dbReference>
<dbReference type="CDD" id="cd05233">
    <property type="entry name" value="SDR_c"/>
    <property type="match status" value="1"/>
</dbReference>
<evidence type="ECO:0000313" key="1">
    <source>
        <dbReference type="EMBL" id="MST70564.1"/>
    </source>
</evidence>
<comment type="caution">
    <text evidence="1">The sequence shown here is derived from an EMBL/GenBank/DDBJ whole genome shotgun (WGS) entry which is preliminary data.</text>
</comment>
<dbReference type="Proteomes" id="UP000469424">
    <property type="component" value="Unassembled WGS sequence"/>
</dbReference>
<accession>A0A6N7XI18</accession>
<dbReference type="EMBL" id="VUNA01000006">
    <property type="protein sequence ID" value="MST70564.1"/>
    <property type="molecule type" value="Genomic_DNA"/>
</dbReference>
<proteinExistence type="predicted"/>
<name>A0A6N7XI18_9FIRM</name>
<dbReference type="InterPro" id="IPR002347">
    <property type="entry name" value="SDR_fam"/>
</dbReference>
<keyword evidence="2" id="KW-1185">Reference proteome</keyword>